<dbReference type="InterPro" id="IPR007816">
    <property type="entry name" value="ResB-like_domain"/>
</dbReference>
<keyword evidence="5 7" id="KW-0472">Membrane</keyword>
<feature type="transmembrane region" description="Helical" evidence="7">
    <location>
        <begin position="85"/>
        <end position="107"/>
    </location>
</feature>
<dbReference type="Proteomes" id="UP000053326">
    <property type="component" value="Unassembled WGS sequence"/>
</dbReference>
<name>A0A101FEU0_9THEO</name>
<evidence type="ECO:0000256" key="1">
    <source>
        <dbReference type="ARBA" id="ARBA00004141"/>
    </source>
</evidence>
<dbReference type="PANTHER" id="PTHR31566">
    <property type="entry name" value="CYTOCHROME C BIOGENESIS PROTEIN CCS1, CHLOROPLASTIC"/>
    <property type="match status" value="1"/>
</dbReference>
<evidence type="ECO:0000256" key="7">
    <source>
        <dbReference type="SAM" id="Phobius"/>
    </source>
</evidence>
<dbReference type="InterPro" id="IPR023494">
    <property type="entry name" value="Cyt_c_bgen_Ccs1/CcsB/ResB"/>
</dbReference>
<feature type="compositionally biased region" description="Gly residues" evidence="6">
    <location>
        <begin position="334"/>
        <end position="344"/>
    </location>
</feature>
<comment type="subcellular location">
    <subcellularLocation>
        <location evidence="1">Membrane</location>
        <topology evidence="1">Multi-pass membrane protein</topology>
    </subcellularLocation>
</comment>
<gene>
    <name evidence="9" type="ORF">XD66_1609</name>
</gene>
<dbReference type="GO" id="GO:0016020">
    <property type="term" value="C:membrane"/>
    <property type="evidence" value="ECO:0007669"/>
    <property type="project" value="UniProtKB-SubCell"/>
</dbReference>
<evidence type="ECO:0000256" key="4">
    <source>
        <dbReference type="ARBA" id="ARBA00022989"/>
    </source>
</evidence>
<dbReference type="AlphaFoldDB" id="A0A101FEU0"/>
<feature type="region of interest" description="Disordered" evidence="6">
    <location>
        <begin position="329"/>
        <end position="351"/>
    </location>
</feature>
<evidence type="ECO:0000256" key="3">
    <source>
        <dbReference type="ARBA" id="ARBA00022748"/>
    </source>
</evidence>
<feature type="transmembrane region" description="Helical" evidence="7">
    <location>
        <begin position="299"/>
        <end position="319"/>
    </location>
</feature>
<evidence type="ECO:0000313" key="10">
    <source>
        <dbReference type="Proteomes" id="UP000053326"/>
    </source>
</evidence>
<evidence type="ECO:0000256" key="6">
    <source>
        <dbReference type="SAM" id="MobiDB-lite"/>
    </source>
</evidence>
<evidence type="ECO:0000313" key="9">
    <source>
        <dbReference type="EMBL" id="KUK35684.1"/>
    </source>
</evidence>
<sequence>MITVTDAYRFLSSMKTGLVLLGLIGLASAAGSVIMPDSFFRTGLFKLLLMLLLLNMALCTCNRLAGYLKRSGRSGTKSRLRFRELGILLLHAGIVLVLIGGAVYAGYGQTGMISLAEGETAAISDYLKTDNPFTLRLDKFTIEFNPDGSPSQYYSYVSILDGGKETEYRIGVNSPLQYEGIKAYQQSFGYLIEAEGSGVNGERVSRTLREGEMIDVPGTERKVKAYRYIPNFDPRYGMNSKTLRPDNPKIIYSVYEKGHLLGVGAASPGESVVIADGCAVHFRDVRMYTVLKVKSDPGLSLAAAGGLMLMAGVVITVFLSPANRKRRTITANGGPAGPGAGNGGNAAVPGS</sequence>
<evidence type="ECO:0000256" key="2">
    <source>
        <dbReference type="ARBA" id="ARBA00022692"/>
    </source>
</evidence>
<keyword evidence="2 7" id="KW-0812">Transmembrane</keyword>
<dbReference type="Pfam" id="PF05140">
    <property type="entry name" value="ResB"/>
    <property type="match status" value="1"/>
</dbReference>
<feature type="transmembrane region" description="Helical" evidence="7">
    <location>
        <begin position="45"/>
        <end position="65"/>
    </location>
</feature>
<feature type="domain" description="ResB-like" evidence="8">
    <location>
        <begin position="81"/>
        <end position="257"/>
    </location>
</feature>
<organism evidence="9 10">
    <name type="scientific">Thermacetogenium phaeum</name>
    <dbReference type="NCBI Taxonomy" id="85874"/>
    <lineage>
        <taxon>Bacteria</taxon>
        <taxon>Bacillati</taxon>
        <taxon>Bacillota</taxon>
        <taxon>Clostridia</taxon>
        <taxon>Thermoanaerobacterales</taxon>
        <taxon>Thermoanaerobacteraceae</taxon>
        <taxon>Thermacetogenium</taxon>
    </lineage>
</organism>
<evidence type="ECO:0000256" key="5">
    <source>
        <dbReference type="ARBA" id="ARBA00023136"/>
    </source>
</evidence>
<accession>A0A101FEU0</accession>
<proteinExistence type="predicted"/>
<comment type="caution">
    <text evidence="9">The sequence shown here is derived from an EMBL/GenBank/DDBJ whole genome shotgun (WGS) entry which is preliminary data.</text>
</comment>
<dbReference type="GO" id="GO:0017004">
    <property type="term" value="P:cytochrome complex assembly"/>
    <property type="evidence" value="ECO:0007669"/>
    <property type="project" value="UniProtKB-KW"/>
</dbReference>
<reference evidence="10" key="1">
    <citation type="journal article" date="2015" name="MBio">
        <title>Genome-Resolved Metagenomic Analysis Reveals Roles for Candidate Phyla and Other Microbial Community Members in Biogeochemical Transformations in Oil Reservoirs.</title>
        <authorList>
            <person name="Hu P."/>
            <person name="Tom L."/>
            <person name="Singh A."/>
            <person name="Thomas B.C."/>
            <person name="Baker B.J."/>
            <person name="Piceno Y.M."/>
            <person name="Andersen G.L."/>
            <person name="Banfield J.F."/>
        </authorList>
    </citation>
    <scope>NUCLEOTIDE SEQUENCE [LARGE SCALE GENOMIC DNA]</scope>
</reference>
<keyword evidence="3" id="KW-0201">Cytochrome c-type biogenesis</keyword>
<evidence type="ECO:0000259" key="8">
    <source>
        <dbReference type="Pfam" id="PF05140"/>
    </source>
</evidence>
<protein>
    <submittedName>
        <fullName evidence="9">Cytochrome c biogenesis protein ResB</fullName>
    </submittedName>
</protein>
<keyword evidence="4 7" id="KW-1133">Transmembrane helix</keyword>
<dbReference type="EMBL" id="LGFO01000294">
    <property type="protein sequence ID" value="KUK35684.1"/>
    <property type="molecule type" value="Genomic_DNA"/>
</dbReference>